<gene>
    <name evidence="2" type="ORF">Tci_925011</name>
</gene>
<accession>A0A699WZ10</accession>
<reference evidence="2" key="1">
    <citation type="journal article" date="2019" name="Sci. Rep.">
        <title>Draft genome of Tanacetum cinerariifolium, the natural source of mosquito coil.</title>
        <authorList>
            <person name="Yamashiro T."/>
            <person name="Shiraishi A."/>
            <person name="Satake H."/>
            <person name="Nakayama K."/>
        </authorList>
    </citation>
    <scope>NUCLEOTIDE SEQUENCE</scope>
</reference>
<sequence>ACEWSGGRAGARVLPASARARWPRAGGGPAAWCPGPRRPRGARPQCPGRHRRGRGRCPARCAA</sequence>
<feature type="region of interest" description="Disordered" evidence="1">
    <location>
        <begin position="21"/>
        <end position="63"/>
    </location>
</feature>
<proteinExistence type="predicted"/>
<organism evidence="2">
    <name type="scientific">Tanacetum cinerariifolium</name>
    <name type="common">Dalmatian daisy</name>
    <name type="synonym">Chrysanthemum cinerariifolium</name>
    <dbReference type="NCBI Taxonomy" id="118510"/>
    <lineage>
        <taxon>Eukaryota</taxon>
        <taxon>Viridiplantae</taxon>
        <taxon>Streptophyta</taxon>
        <taxon>Embryophyta</taxon>
        <taxon>Tracheophyta</taxon>
        <taxon>Spermatophyta</taxon>
        <taxon>Magnoliopsida</taxon>
        <taxon>eudicotyledons</taxon>
        <taxon>Gunneridae</taxon>
        <taxon>Pentapetalae</taxon>
        <taxon>asterids</taxon>
        <taxon>campanulids</taxon>
        <taxon>Asterales</taxon>
        <taxon>Asteraceae</taxon>
        <taxon>Asteroideae</taxon>
        <taxon>Anthemideae</taxon>
        <taxon>Anthemidinae</taxon>
        <taxon>Tanacetum</taxon>
    </lineage>
</organism>
<evidence type="ECO:0000313" key="2">
    <source>
        <dbReference type="EMBL" id="GFD53042.1"/>
    </source>
</evidence>
<comment type="caution">
    <text evidence="2">The sequence shown here is derived from an EMBL/GenBank/DDBJ whole genome shotgun (WGS) entry which is preliminary data.</text>
</comment>
<name>A0A699WZ10_TANCI</name>
<dbReference type="AlphaFoldDB" id="A0A699WZ10"/>
<protein>
    <submittedName>
        <fullName evidence="2">Uncharacterized protein</fullName>
    </submittedName>
</protein>
<feature type="compositionally biased region" description="Low complexity" evidence="1">
    <location>
        <begin position="21"/>
        <end position="35"/>
    </location>
</feature>
<feature type="non-terminal residue" evidence="2">
    <location>
        <position position="1"/>
    </location>
</feature>
<dbReference type="EMBL" id="BKCJ011789525">
    <property type="protein sequence ID" value="GFD53042.1"/>
    <property type="molecule type" value="Genomic_DNA"/>
</dbReference>
<evidence type="ECO:0000256" key="1">
    <source>
        <dbReference type="SAM" id="MobiDB-lite"/>
    </source>
</evidence>
<feature type="compositionally biased region" description="Basic residues" evidence="1">
    <location>
        <begin position="48"/>
        <end position="57"/>
    </location>
</feature>